<dbReference type="Proteomes" id="UP000032142">
    <property type="component" value="Unassembled WGS sequence"/>
</dbReference>
<sequence length="25" mass="2823">MPFRGILTCAAQPVTRLCVRPCRAY</sequence>
<keyword evidence="2" id="KW-1185">Reference proteome</keyword>
<gene>
    <name evidence="1" type="ORF">F383_32279</name>
</gene>
<accession>A0A0B0N0V8</accession>
<evidence type="ECO:0000313" key="1">
    <source>
        <dbReference type="EMBL" id="KHG06247.1"/>
    </source>
</evidence>
<protein>
    <submittedName>
        <fullName evidence="1">Uncharacterized protein</fullName>
    </submittedName>
</protein>
<name>A0A0B0N0V8_GOSAR</name>
<reference evidence="2" key="1">
    <citation type="submission" date="2014-09" db="EMBL/GenBank/DDBJ databases">
        <authorList>
            <person name="Mudge J."/>
            <person name="Ramaraj T."/>
            <person name="Lindquist I.E."/>
            <person name="Bharti A.K."/>
            <person name="Sundararajan A."/>
            <person name="Cameron C.T."/>
            <person name="Woodward J.E."/>
            <person name="May G.D."/>
            <person name="Brubaker C."/>
            <person name="Broadhvest J."/>
            <person name="Wilkins T.A."/>
        </authorList>
    </citation>
    <scope>NUCLEOTIDE SEQUENCE</scope>
    <source>
        <strain evidence="2">cv. AKA8401</strain>
    </source>
</reference>
<proteinExistence type="predicted"/>
<dbReference type="EMBL" id="JRRC01447199">
    <property type="protein sequence ID" value="KHG06247.1"/>
    <property type="molecule type" value="Genomic_DNA"/>
</dbReference>
<evidence type="ECO:0000313" key="2">
    <source>
        <dbReference type="Proteomes" id="UP000032142"/>
    </source>
</evidence>
<comment type="caution">
    <text evidence="1">The sequence shown here is derived from an EMBL/GenBank/DDBJ whole genome shotgun (WGS) entry which is preliminary data.</text>
</comment>
<organism evidence="1 2">
    <name type="scientific">Gossypium arboreum</name>
    <name type="common">Tree cotton</name>
    <name type="synonym">Gossypium nanking</name>
    <dbReference type="NCBI Taxonomy" id="29729"/>
    <lineage>
        <taxon>Eukaryota</taxon>
        <taxon>Viridiplantae</taxon>
        <taxon>Streptophyta</taxon>
        <taxon>Embryophyta</taxon>
        <taxon>Tracheophyta</taxon>
        <taxon>Spermatophyta</taxon>
        <taxon>Magnoliopsida</taxon>
        <taxon>eudicotyledons</taxon>
        <taxon>Gunneridae</taxon>
        <taxon>Pentapetalae</taxon>
        <taxon>rosids</taxon>
        <taxon>malvids</taxon>
        <taxon>Malvales</taxon>
        <taxon>Malvaceae</taxon>
        <taxon>Malvoideae</taxon>
        <taxon>Gossypium</taxon>
    </lineage>
</organism>
<dbReference type="AlphaFoldDB" id="A0A0B0N0V8"/>